<gene>
    <name evidence="2" type="ORF">NS184_00730</name>
</gene>
<feature type="transmembrane region" description="Helical" evidence="1">
    <location>
        <begin position="320"/>
        <end position="340"/>
    </location>
</feature>
<name>A0A175S2L3_9MICO</name>
<feature type="transmembrane region" description="Helical" evidence="1">
    <location>
        <begin position="112"/>
        <end position="133"/>
    </location>
</feature>
<sequence length="408" mass="41200">MLRQLRRARLLALYVLVPLLAAVAPLLVIPAVTARHGAVGWSGVAIGLSVGLVGAVIGELGWNIVGPQEVARRPEAARSCYERALAARLVVVAPLALGCGVLAASLASSHRLAAGLLAVGVCAGALSPSWYFTGLNRPHLTLLVESLPRTVLVTLAALGISGGGPLELYGAALLAAALLPLLLAAPLVGLPLVPGPTAFRAVGATLRAQWVLVAGRGVATVYKAMPTPLLAWIAPDLVALYAALDRPLRLGLQFLTALPQRLQAWVAVDDPALRARRSLMAVVMNSVLGVLAGAVYGIAMPLVAPVLFSGTVEVTADLGMLGGVLVAVICVSRGFGLALVAGGRAGATSSAAVVSAAIGLTGVPLAAIASGVPGVVLALVASELGGIVVQWAALSLVHRGHRRAEAPA</sequence>
<keyword evidence="1" id="KW-1133">Transmembrane helix</keyword>
<comment type="caution">
    <text evidence="2">The sequence shown here is derived from an EMBL/GenBank/DDBJ whole genome shotgun (WGS) entry which is preliminary data.</text>
</comment>
<evidence type="ECO:0000313" key="3">
    <source>
        <dbReference type="Proteomes" id="UP000078252"/>
    </source>
</evidence>
<feature type="transmembrane region" description="Helical" evidence="1">
    <location>
        <begin position="168"/>
        <end position="190"/>
    </location>
</feature>
<dbReference type="OrthoDB" id="4826415at2"/>
<protein>
    <recommendedName>
        <fullName evidence="4">Polysaccharide biosynthesis protein C-terminal domain-containing protein</fullName>
    </recommendedName>
</protein>
<organism evidence="2 3">
    <name type="scientific">Curtobacterium luteum</name>
    <dbReference type="NCBI Taxonomy" id="33881"/>
    <lineage>
        <taxon>Bacteria</taxon>
        <taxon>Bacillati</taxon>
        <taxon>Actinomycetota</taxon>
        <taxon>Actinomycetes</taxon>
        <taxon>Micrococcales</taxon>
        <taxon>Microbacteriaceae</taxon>
        <taxon>Curtobacterium</taxon>
    </lineage>
</organism>
<evidence type="ECO:0000256" key="1">
    <source>
        <dbReference type="SAM" id="Phobius"/>
    </source>
</evidence>
<feature type="transmembrane region" description="Helical" evidence="1">
    <location>
        <begin position="44"/>
        <end position="65"/>
    </location>
</feature>
<feature type="transmembrane region" description="Helical" evidence="1">
    <location>
        <begin position="282"/>
        <end position="308"/>
    </location>
</feature>
<accession>A0A175S2L3</accession>
<keyword evidence="1" id="KW-0472">Membrane</keyword>
<dbReference type="AlphaFoldDB" id="A0A175S2L3"/>
<dbReference type="STRING" id="33881.NS184_00730"/>
<dbReference type="EMBL" id="LDQC01000002">
    <property type="protein sequence ID" value="KTR11736.1"/>
    <property type="molecule type" value="Genomic_DNA"/>
</dbReference>
<evidence type="ECO:0000313" key="2">
    <source>
        <dbReference type="EMBL" id="KTR11736.1"/>
    </source>
</evidence>
<feature type="transmembrane region" description="Helical" evidence="1">
    <location>
        <begin position="352"/>
        <end position="369"/>
    </location>
</feature>
<keyword evidence="1" id="KW-0812">Transmembrane</keyword>
<feature type="transmembrane region" description="Helical" evidence="1">
    <location>
        <begin position="375"/>
        <end position="397"/>
    </location>
</feature>
<reference evidence="2 3" key="1">
    <citation type="journal article" date="2016" name="Front. Microbiol.">
        <title>Genomic Resource of Rice Seed Associated Bacteria.</title>
        <authorList>
            <person name="Midha S."/>
            <person name="Bansal K."/>
            <person name="Sharma S."/>
            <person name="Kumar N."/>
            <person name="Patil P.P."/>
            <person name="Chaudhry V."/>
            <person name="Patil P.B."/>
        </authorList>
    </citation>
    <scope>NUCLEOTIDE SEQUENCE [LARGE SCALE GENOMIC DNA]</scope>
    <source>
        <strain evidence="2 3">NS184</strain>
    </source>
</reference>
<dbReference type="Proteomes" id="UP000078252">
    <property type="component" value="Unassembled WGS sequence"/>
</dbReference>
<dbReference type="PATRIC" id="fig|33881.3.peg.846"/>
<feature type="transmembrane region" description="Helical" evidence="1">
    <location>
        <begin position="85"/>
        <end position="106"/>
    </location>
</feature>
<evidence type="ECO:0008006" key="4">
    <source>
        <dbReference type="Google" id="ProtNLM"/>
    </source>
</evidence>
<dbReference type="RefSeq" id="WP_058724219.1">
    <property type="nucleotide sequence ID" value="NZ_LDQC01000002.1"/>
</dbReference>
<proteinExistence type="predicted"/>
<feature type="transmembrane region" description="Helical" evidence="1">
    <location>
        <begin position="140"/>
        <end position="162"/>
    </location>
</feature>